<reference evidence="2 3" key="1">
    <citation type="journal article" date="2016" name="Front. Microbiol.">
        <title>Genomic Insight into the Host-Endosymbiont Relationship of Endozoicomonas montiporae CL-33(T) with its Coral Host.</title>
        <authorList>
            <person name="Ding J.-Y."/>
            <person name="Shiu J.-H."/>
            <person name="Chen W.-M."/>
            <person name="Chiang Y.-R."/>
            <person name="Tang S.-L."/>
        </authorList>
    </citation>
    <scope>NUCLEOTIDE SEQUENCE [LARGE SCALE GENOMIC DNA]</scope>
    <source>
        <strain evidence="2 3">CL-33</strain>
    </source>
</reference>
<dbReference type="RefSeq" id="WP_034874880.1">
    <property type="nucleotide sequence ID" value="NZ_CP013251.1"/>
</dbReference>
<dbReference type="KEGG" id="emp:EZMO1_1096"/>
<protein>
    <recommendedName>
        <fullName evidence="1">DUF306 domain-containing protein</fullName>
    </recommendedName>
</protein>
<gene>
    <name evidence="2" type="ORF">EZMO1_1096</name>
</gene>
<dbReference type="Pfam" id="PF09619">
    <property type="entry name" value="YscW"/>
    <property type="match status" value="1"/>
</dbReference>
<dbReference type="PANTHER" id="PTHR35535">
    <property type="entry name" value="HEAT SHOCK PROTEIN HSLJ"/>
    <property type="match status" value="1"/>
</dbReference>
<dbReference type="Proteomes" id="UP000071065">
    <property type="component" value="Chromosome"/>
</dbReference>
<dbReference type="EMBL" id="CP013251">
    <property type="protein sequence ID" value="AMO55294.1"/>
    <property type="molecule type" value="Genomic_DNA"/>
</dbReference>
<dbReference type="PATRIC" id="fig|570277.3.peg.1194"/>
<dbReference type="OrthoDB" id="5348860at2"/>
<evidence type="ECO:0000259" key="1">
    <source>
        <dbReference type="Pfam" id="PF03724"/>
    </source>
</evidence>
<dbReference type="STRING" id="570277.EZMO1_1096"/>
<proteinExistence type="predicted"/>
<dbReference type="AlphaFoldDB" id="A0A142B968"/>
<accession>A0A142B968</accession>
<dbReference type="Pfam" id="PF03724">
    <property type="entry name" value="META"/>
    <property type="match status" value="1"/>
</dbReference>
<dbReference type="InterPro" id="IPR005184">
    <property type="entry name" value="DUF306_Meta_HslJ"/>
</dbReference>
<evidence type="ECO:0000313" key="3">
    <source>
        <dbReference type="Proteomes" id="UP000071065"/>
    </source>
</evidence>
<sequence length="279" mass="30386">MPPHRWSSKHFLDSEVQAVRGAIDIMRTIGRFAMVLTVGSMLAACSSTHKPVVVTPDMLQGQIWVMSSLNGEAPVGGKRVTMELTQGSASQGKVNGRGPCNSYFGGYQIEKGAVSFGRIGSTMMACREPVMQQEMAFHTTLQKTNQMLMDGRTLTLKEAGGQDSIVFMAETGRVKGEVQSSTGGFPRNSQMTIRLSDVSKQDTQLQIIGEQKIKLKGELHGPVAFDLPYAPHLIQAGHTYAVSVEVRQNGKLLYTSKSHYPLNLDKAALDVKAEPVKTM</sequence>
<organism evidence="2 3">
    <name type="scientific">Endozoicomonas montiporae CL-33</name>
    <dbReference type="NCBI Taxonomy" id="570277"/>
    <lineage>
        <taxon>Bacteria</taxon>
        <taxon>Pseudomonadati</taxon>
        <taxon>Pseudomonadota</taxon>
        <taxon>Gammaproteobacteria</taxon>
        <taxon>Oceanospirillales</taxon>
        <taxon>Endozoicomonadaceae</taxon>
        <taxon>Endozoicomonas</taxon>
    </lineage>
</organism>
<name>A0A142B968_9GAMM</name>
<dbReference type="InterPro" id="IPR039366">
    <property type="entry name" value="Pilotin"/>
</dbReference>
<dbReference type="PANTHER" id="PTHR35535:SF1">
    <property type="entry name" value="HEAT SHOCK PROTEIN HSLJ"/>
    <property type="match status" value="1"/>
</dbReference>
<evidence type="ECO:0000313" key="2">
    <source>
        <dbReference type="EMBL" id="AMO55294.1"/>
    </source>
</evidence>
<dbReference type="InterPro" id="IPR038670">
    <property type="entry name" value="HslJ-like_sf"/>
</dbReference>
<dbReference type="InterPro" id="IPR053147">
    <property type="entry name" value="Hsp_HslJ-like"/>
</dbReference>
<feature type="domain" description="DUF306" evidence="1">
    <location>
        <begin position="58"/>
        <end position="167"/>
    </location>
</feature>
<dbReference type="Gene3D" id="2.40.128.270">
    <property type="match status" value="1"/>
</dbReference>